<dbReference type="PANTHER" id="PTHR35868:SF3">
    <property type="entry name" value="DUF2804 DOMAIN-CONTAINING PROTEIN"/>
    <property type="match status" value="1"/>
</dbReference>
<reference evidence="1 2" key="1">
    <citation type="submission" date="2017-10" db="EMBL/GenBank/DDBJ databases">
        <title>Sequencing the genomes of 1000 actinobacteria strains.</title>
        <authorList>
            <person name="Klenk H.-P."/>
        </authorList>
    </citation>
    <scope>NUCLEOTIDE SEQUENCE [LARGE SCALE GENOMIC DNA]</scope>
    <source>
        <strain evidence="1 2">DSM 15597</strain>
    </source>
</reference>
<dbReference type="PANTHER" id="PTHR35868">
    <property type="entry name" value="DUF2804 DOMAIN-CONTAINING PROTEIN-RELATED"/>
    <property type="match status" value="1"/>
</dbReference>
<organism evidence="1 2">
    <name type="scientific">Propionicimonas paludicola</name>
    <dbReference type="NCBI Taxonomy" id="185243"/>
    <lineage>
        <taxon>Bacteria</taxon>
        <taxon>Bacillati</taxon>
        <taxon>Actinomycetota</taxon>
        <taxon>Actinomycetes</taxon>
        <taxon>Propionibacteriales</taxon>
        <taxon>Nocardioidaceae</taxon>
        <taxon>Propionicimonas</taxon>
    </lineage>
</organism>
<dbReference type="EMBL" id="PDJC01000001">
    <property type="protein sequence ID" value="PFG17352.1"/>
    <property type="molecule type" value="Genomic_DNA"/>
</dbReference>
<dbReference type="Pfam" id="PF10974">
    <property type="entry name" value="DUF2804"/>
    <property type="match status" value="1"/>
</dbReference>
<evidence type="ECO:0000313" key="2">
    <source>
        <dbReference type="Proteomes" id="UP000226079"/>
    </source>
</evidence>
<dbReference type="AlphaFoldDB" id="A0A2A9CUN6"/>
<dbReference type="RefSeq" id="WP_098460789.1">
    <property type="nucleotide sequence ID" value="NZ_PDJC01000001.1"/>
</dbReference>
<keyword evidence="2" id="KW-1185">Reference proteome</keyword>
<evidence type="ECO:0000313" key="1">
    <source>
        <dbReference type="EMBL" id="PFG17352.1"/>
    </source>
</evidence>
<comment type="caution">
    <text evidence="1">The sequence shown here is derived from an EMBL/GenBank/DDBJ whole genome shotgun (WGS) entry which is preliminary data.</text>
</comment>
<gene>
    <name evidence="1" type="ORF">ATK74_1919</name>
</gene>
<sequence length="328" mass="36011">MAERELLTSVSLTLPDGSLNPDAVGWARRPLVDTSGIDGRRGWPRNKRWEYWNVVTSTHVLAATVSSIDYAAVHEIWVFDRATEQTWGKAATVLPARGAVLPANLGDAAASARAQGLAIDITPEAGGVRLQARADRVSFDVLVSRPADQDCLAVVVPWSRRRFQYTVKDVAQPVSGSLVIDGTTHPVPAGESWAVLDHGRGRWPYDVHWNWGAGSGRVDGQVFGIQVGGKWTVGSGSTENGILLGGRLHKISEELDWRYDLADWRRPWRVIGGDLDATFTPDFDRTAVSNLGVISSRTDQCFGYWSGQYAGVSFEGIYGWAEDVHNRW</sequence>
<accession>A0A2A9CUN6</accession>
<dbReference type="InterPro" id="IPR021243">
    <property type="entry name" value="DUF2804"/>
</dbReference>
<name>A0A2A9CUN6_9ACTN</name>
<protein>
    <submittedName>
        <fullName evidence="1">Uncharacterized protein DUF2804</fullName>
    </submittedName>
</protein>
<dbReference type="OrthoDB" id="9762066at2"/>
<proteinExistence type="predicted"/>
<dbReference type="Proteomes" id="UP000226079">
    <property type="component" value="Unassembled WGS sequence"/>
</dbReference>